<evidence type="ECO:0000313" key="6">
    <source>
        <dbReference type="EMBL" id="CDH56843.1"/>
    </source>
</evidence>
<dbReference type="Proteomes" id="UP000027586">
    <property type="component" value="Unassembled WGS sequence"/>
</dbReference>
<feature type="domain" description="AAA+ ATPase" evidence="5">
    <location>
        <begin position="285"/>
        <end position="412"/>
    </location>
</feature>
<dbReference type="GO" id="GO:0005524">
    <property type="term" value="F:ATP binding"/>
    <property type="evidence" value="ECO:0007669"/>
    <property type="project" value="InterPro"/>
</dbReference>
<dbReference type="GO" id="GO:0005743">
    <property type="term" value="C:mitochondrial inner membrane"/>
    <property type="evidence" value="ECO:0007669"/>
    <property type="project" value="UniProtKB-SubCell"/>
</dbReference>
<dbReference type="Pfam" id="PF00004">
    <property type="entry name" value="AAA"/>
    <property type="match status" value="1"/>
</dbReference>
<comment type="subcellular location">
    <subcellularLocation>
        <location evidence="1">Mitochondrion inner membrane</location>
        <topology evidence="1">Single-pass membrane protein</topology>
    </subcellularLocation>
</comment>
<dbReference type="InterPro" id="IPR003959">
    <property type="entry name" value="ATPase_AAA_core"/>
</dbReference>
<protein>
    <submittedName>
        <fullName evidence="6">P-loop containing nucleoside triphosphatehydrolase protein</fullName>
    </submittedName>
</protein>
<evidence type="ECO:0000256" key="3">
    <source>
        <dbReference type="ARBA" id="ARBA00022792"/>
    </source>
</evidence>
<dbReference type="STRING" id="1263082.A0A068S391"/>
<keyword evidence="7" id="KW-1185">Reference proteome</keyword>
<evidence type="ECO:0000313" key="7">
    <source>
        <dbReference type="Proteomes" id="UP000027586"/>
    </source>
</evidence>
<dbReference type="InterPro" id="IPR014851">
    <property type="entry name" value="BCS1_N"/>
</dbReference>
<feature type="compositionally biased region" description="Acidic residues" evidence="4">
    <location>
        <begin position="532"/>
        <end position="545"/>
    </location>
</feature>
<evidence type="ECO:0000256" key="1">
    <source>
        <dbReference type="ARBA" id="ARBA00004434"/>
    </source>
</evidence>
<dbReference type="SUPFAM" id="SSF52540">
    <property type="entry name" value="P-loop containing nucleoside triphosphate hydrolases"/>
    <property type="match status" value="1"/>
</dbReference>
<accession>A0A068S391</accession>
<dbReference type="GO" id="GO:0016887">
    <property type="term" value="F:ATP hydrolysis activity"/>
    <property type="evidence" value="ECO:0007669"/>
    <property type="project" value="InterPro"/>
</dbReference>
<sequence length="598" mass="69264">MPAQSSLIQSSTRAIDTLLTLLEKVLDESFWESMMGPRLVNLAKRYFGNDFVILSAVFYISTLLRTKWTDLLQHILEKLRKPQPPVVSVELITHDRAYTAVDDFVRRKIRTIPDLTRVFATFEDSNDEESDDQTEDSNNNNKKSLVQFYPPEETSNEIEYKGYTLRVTWRTIKKPKDDEESVIEGSMFRGRFVTRTLEISMEHDSLDLLKQFIQEWTDIYNDRQTEEITIHKYMGNYSSWEYYKSMDPRPISTVALKAGLKEKIVNDMERFRRRKRWYKTRGVPYRRGYLLYGPPGTGKTSLIQALASNLGMDIGIASLLDMFSDSEFSDMLSDVPSNCLVVLEDFDHYIHKLSESHERTGVSVAGMLNALDGIQGQSGSMIFMTCNDITKLPPALLRPGRMDVKLKLDYADRGQIQDMFWQFFGHDPDTLEPMLDGERKEYVQSLMKKFANALPENHVTTAELENYFITLWMEADAENPEEGLYDRLFNDIPEFLEKVKLDRKQAEEHEKQKQEKKQKDRDHRRKRRQNDSDNDNSSSDEEEAADDKKNESTDQEPSTSNNDTQDNAKENSDDKQDTSSSTQNDDNNDSDFSSTSTK</sequence>
<feature type="compositionally biased region" description="Basic and acidic residues" evidence="4">
    <location>
        <begin position="504"/>
        <end position="521"/>
    </location>
</feature>
<feature type="compositionally biased region" description="Basic and acidic residues" evidence="4">
    <location>
        <begin position="566"/>
        <end position="577"/>
    </location>
</feature>
<dbReference type="SMART" id="SM00382">
    <property type="entry name" value="AAA"/>
    <property type="match status" value="1"/>
</dbReference>
<gene>
    <name evidence="6" type="ORF">LCOR_07847.1</name>
</gene>
<dbReference type="InterPro" id="IPR003593">
    <property type="entry name" value="AAA+_ATPase"/>
</dbReference>
<reference evidence="6" key="1">
    <citation type="submission" date="2013-08" db="EMBL/GenBank/DDBJ databases">
        <title>Gene expansion shapes genome architecture in the human pathogen Lichtheimia corymbifera: an evolutionary genomics analysis in the ancient terrestrial Mucorales (Mucoromycotina).</title>
        <authorList>
            <person name="Schwartze V.U."/>
            <person name="Winter S."/>
            <person name="Shelest E."/>
            <person name="Marcet-Houben M."/>
            <person name="Horn F."/>
            <person name="Wehner S."/>
            <person name="Hoffmann K."/>
            <person name="Riege K."/>
            <person name="Sammeth M."/>
            <person name="Nowrousian M."/>
            <person name="Valiante V."/>
            <person name="Linde J."/>
            <person name="Jacobsen I.D."/>
            <person name="Marz M."/>
            <person name="Brakhage A.A."/>
            <person name="Gabaldon T."/>
            <person name="Bocker S."/>
            <person name="Voigt K."/>
        </authorList>
    </citation>
    <scope>NUCLEOTIDE SEQUENCE [LARGE SCALE GENOMIC DNA]</scope>
    <source>
        <strain evidence="6">FSU 9682</strain>
    </source>
</reference>
<keyword evidence="3" id="KW-0496">Mitochondrion</keyword>
<evidence type="ECO:0000256" key="4">
    <source>
        <dbReference type="SAM" id="MobiDB-lite"/>
    </source>
</evidence>
<dbReference type="InterPro" id="IPR027417">
    <property type="entry name" value="P-loop_NTPase"/>
</dbReference>
<name>A0A068S391_9FUNG</name>
<dbReference type="VEuPathDB" id="FungiDB:LCOR_07847.1"/>
<keyword evidence="3" id="KW-0999">Mitochondrion inner membrane</keyword>
<feature type="region of interest" description="Disordered" evidence="4">
    <location>
        <begin position="504"/>
        <end position="598"/>
    </location>
</feature>
<feature type="compositionally biased region" description="Polar residues" evidence="4">
    <location>
        <begin position="555"/>
        <end position="565"/>
    </location>
</feature>
<dbReference type="OrthoDB" id="10251412at2759"/>
<feature type="compositionally biased region" description="Acidic residues" evidence="4">
    <location>
        <begin position="124"/>
        <end position="135"/>
    </location>
</feature>
<evidence type="ECO:0000259" key="5">
    <source>
        <dbReference type="SMART" id="SM00382"/>
    </source>
</evidence>
<organism evidence="6 7">
    <name type="scientific">Lichtheimia corymbifera JMRC:FSU:9682</name>
    <dbReference type="NCBI Taxonomy" id="1263082"/>
    <lineage>
        <taxon>Eukaryota</taxon>
        <taxon>Fungi</taxon>
        <taxon>Fungi incertae sedis</taxon>
        <taxon>Mucoromycota</taxon>
        <taxon>Mucoromycotina</taxon>
        <taxon>Mucoromycetes</taxon>
        <taxon>Mucorales</taxon>
        <taxon>Lichtheimiaceae</taxon>
        <taxon>Lichtheimia</taxon>
    </lineage>
</organism>
<feature type="region of interest" description="Disordered" evidence="4">
    <location>
        <begin position="123"/>
        <end position="145"/>
    </location>
</feature>
<dbReference type="AlphaFoldDB" id="A0A068S391"/>
<comment type="caution">
    <text evidence="6">The sequence shown here is derived from an EMBL/GenBank/DDBJ whole genome shotgun (WGS) entry which is preliminary data.</text>
</comment>
<dbReference type="PANTHER" id="PTHR23070">
    <property type="entry name" value="BCS1 AAA-TYPE ATPASE"/>
    <property type="match status" value="1"/>
</dbReference>
<dbReference type="EMBL" id="CBTN010000041">
    <property type="protein sequence ID" value="CDH56843.1"/>
    <property type="molecule type" value="Genomic_DNA"/>
</dbReference>
<dbReference type="Pfam" id="PF08740">
    <property type="entry name" value="BCS1_N"/>
    <property type="match status" value="1"/>
</dbReference>
<dbReference type="Gene3D" id="3.40.50.300">
    <property type="entry name" value="P-loop containing nucleotide triphosphate hydrolases"/>
    <property type="match status" value="1"/>
</dbReference>
<feature type="compositionally biased region" description="Low complexity" evidence="4">
    <location>
        <begin position="578"/>
        <end position="598"/>
    </location>
</feature>
<proteinExistence type="inferred from homology"/>
<dbReference type="InterPro" id="IPR050747">
    <property type="entry name" value="Mitochondrial_chaperone_BCS1"/>
</dbReference>
<evidence type="ECO:0000256" key="2">
    <source>
        <dbReference type="ARBA" id="ARBA00007448"/>
    </source>
</evidence>
<comment type="similarity">
    <text evidence="2">Belongs to the AAA ATPase family. BCS1 subfamily.</text>
</comment>
<keyword evidence="3" id="KW-0472">Membrane</keyword>